<protein>
    <submittedName>
        <fullName evidence="2">LANO_0H11782g1_1</fullName>
    </submittedName>
</protein>
<reference evidence="3" key="1">
    <citation type="submission" date="2016-03" db="EMBL/GenBank/DDBJ databases">
        <authorList>
            <person name="Devillers Hugo."/>
        </authorList>
    </citation>
    <scope>NUCLEOTIDE SEQUENCE [LARGE SCALE GENOMIC DNA]</scope>
</reference>
<gene>
    <name evidence="2" type="ORF">LANO_0H11782G</name>
</gene>
<evidence type="ECO:0000313" key="3">
    <source>
        <dbReference type="Proteomes" id="UP000189911"/>
    </source>
</evidence>
<feature type="region of interest" description="Disordered" evidence="1">
    <location>
        <begin position="224"/>
        <end position="246"/>
    </location>
</feature>
<feature type="compositionally biased region" description="Polar residues" evidence="1">
    <location>
        <begin position="296"/>
        <end position="319"/>
    </location>
</feature>
<organism evidence="2 3">
    <name type="scientific">Lachancea nothofagi CBS 11611</name>
    <dbReference type="NCBI Taxonomy" id="1266666"/>
    <lineage>
        <taxon>Eukaryota</taxon>
        <taxon>Fungi</taxon>
        <taxon>Dikarya</taxon>
        <taxon>Ascomycota</taxon>
        <taxon>Saccharomycotina</taxon>
        <taxon>Saccharomycetes</taxon>
        <taxon>Saccharomycetales</taxon>
        <taxon>Saccharomycetaceae</taxon>
        <taxon>Lachancea</taxon>
    </lineage>
</organism>
<dbReference type="OrthoDB" id="4036613at2759"/>
<accession>A0A1G4KM39</accession>
<name>A0A1G4KM39_9SACH</name>
<keyword evidence="3" id="KW-1185">Reference proteome</keyword>
<feature type="compositionally biased region" description="Polar residues" evidence="1">
    <location>
        <begin position="336"/>
        <end position="360"/>
    </location>
</feature>
<dbReference type="EMBL" id="LT598447">
    <property type="protein sequence ID" value="SCV05633.1"/>
    <property type="molecule type" value="Genomic_DNA"/>
</dbReference>
<evidence type="ECO:0000256" key="1">
    <source>
        <dbReference type="SAM" id="MobiDB-lite"/>
    </source>
</evidence>
<feature type="compositionally biased region" description="Basic residues" evidence="1">
    <location>
        <begin position="229"/>
        <end position="241"/>
    </location>
</feature>
<sequence length="378" mass="42646">MDNTVDVWAEELSKKKLDDPIEEHKHSKNFGTKPEVPDELKELMNKALPRGENEHIDREGNDKTLYDLLDIAPHGRKLLNELFSGPRGRGDVFQHYEKSAIHKQLVEKVDSWIVEEEEFSGDTGASRAVSQGEYSSAIFSWSSANKDKKKPSSTDGKRVSSRGLYHHSLNQTLRKKAYAGINELLAQRRDQERQRELEKISFLNSTPIAPSTFKVDPLQKFEARALPRERKKKPKQQKKRSSILWFWKGSSHTEKAPVHQSKDKRTTVSAQLASDSHIIAQDVEDLNAPKPEAQDLDNSPSLLTGQSSSTQEGILQNNDEPSEDEDSIFGEFESAVSPQPVSDTCVQQQEVTSNNSNNKETMGAVMNSFTPLQPKRKN</sequence>
<feature type="region of interest" description="Disordered" evidence="1">
    <location>
        <begin position="289"/>
        <end position="378"/>
    </location>
</feature>
<feature type="region of interest" description="Disordered" evidence="1">
    <location>
        <begin position="19"/>
        <end position="38"/>
    </location>
</feature>
<proteinExistence type="predicted"/>
<dbReference type="AlphaFoldDB" id="A0A1G4KM39"/>
<evidence type="ECO:0000313" key="2">
    <source>
        <dbReference type="EMBL" id="SCV05633.1"/>
    </source>
</evidence>
<feature type="region of interest" description="Disordered" evidence="1">
    <location>
        <begin position="144"/>
        <end position="166"/>
    </location>
</feature>
<dbReference type="Proteomes" id="UP000189911">
    <property type="component" value="Chromosome H"/>
</dbReference>